<dbReference type="OrthoDB" id="366230at2759"/>
<evidence type="ECO:0000256" key="6">
    <source>
        <dbReference type="SAM" id="MobiDB-lite"/>
    </source>
</evidence>
<keyword evidence="3" id="KW-0853">WD repeat</keyword>
<evidence type="ECO:0000256" key="3">
    <source>
        <dbReference type="ARBA" id="ARBA00022574"/>
    </source>
</evidence>
<keyword evidence="4" id="KW-0677">Repeat</keyword>
<evidence type="ECO:0000256" key="5">
    <source>
        <dbReference type="SAM" id="Coils"/>
    </source>
</evidence>
<proteinExistence type="predicted"/>
<dbReference type="STRING" id="133383.A0A1R0GNM4"/>
<feature type="coiled-coil region" evidence="5">
    <location>
        <begin position="169"/>
        <end position="203"/>
    </location>
</feature>
<evidence type="ECO:0000256" key="4">
    <source>
        <dbReference type="ARBA" id="ARBA00022737"/>
    </source>
</evidence>
<gene>
    <name evidence="7" type="ORF">AYI68_g7455</name>
</gene>
<evidence type="ECO:0000313" key="8">
    <source>
        <dbReference type="Proteomes" id="UP000187455"/>
    </source>
</evidence>
<dbReference type="InterPro" id="IPR015943">
    <property type="entry name" value="WD40/YVTN_repeat-like_dom_sf"/>
</dbReference>
<keyword evidence="2" id="KW-0963">Cytoplasm</keyword>
<dbReference type="Gene3D" id="2.130.10.10">
    <property type="entry name" value="YVTN repeat-like/Quinoprotein amine dehydrogenase"/>
    <property type="match status" value="2"/>
</dbReference>
<dbReference type="EMBL" id="LSSL01006306">
    <property type="protein sequence ID" value="OLY78495.1"/>
    <property type="molecule type" value="Genomic_DNA"/>
</dbReference>
<dbReference type="GO" id="GO:0010970">
    <property type="term" value="P:transport along microtubule"/>
    <property type="evidence" value="ECO:0007669"/>
    <property type="project" value="TreeGrafter"/>
</dbReference>
<dbReference type="Proteomes" id="UP000187455">
    <property type="component" value="Unassembled WGS sequence"/>
</dbReference>
<organism evidence="7 8">
    <name type="scientific">Smittium mucronatum</name>
    <dbReference type="NCBI Taxonomy" id="133383"/>
    <lineage>
        <taxon>Eukaryota</taxon>
        <taxon>Fungi</taxon>
        <taxon>Fungi incertae sedis</taxon>
        <taxon>Zoopagomycota</taxon>
        <taxon>Kickxellomycotina</taxon>
        <taxon>Harpellomycetes</taxon>
        <taxon>Harpellales</taxon>
        <taxon>Legeriomycetaceae</taxon>
        <taxon>Smittium</taxon>
    </lineage>
</organism>
<dbReference type="PANTHER" id="PTHR12442:SF22">
    <property type="entry name" value="CYTOPLASMIC DYNEIN 1 INTERMEDIATE CHAIN-RELATED"/>
    <property type="match status" value="1"/>
</dbReference>
<dbReference type="InterPro" id="IPR036322">
    <property type="entry name" value="WD40_repeat_dom_sf"/>
</dbReference>
<sequence>MDDRKDELEKKRAKLAELRRAREERRLALMQAKASQSSTQDINRTDLDNLVNSLVGARGSVEKPDIAKSIQGSPSLGEPSRALLPDTSVDSNLATNATVSILRSEPETNKSEPEAPKAQSLTSFSTIILDLPPKEKLVYNKSFQTSTEIEEQDILELNKSLGLVSQQEVQEKIEEAIQAEKLKREAQEAEELLQLQLQKQSDEQILILNEEEQNVVLSNSNFLDFFEKSSRLMERALDEDYDITIDYSDSATNDRNVMAPNDSDGLVAVWNVNLKSRPEYTFCSPSDVLKISFNEFDHNMVIGSTYSGQIMIWDTRTKLFPVLKTLPGAYGHTQPVYSLKLVGTKNAHQLVTCSSDGQFCSWQLDMLAQPIESITLHNPNHSRTDEVGVTCLDFSDNESSSFYLGTQEGDMFNANRYDRAGTKAGLVSTDIYRGHSTVVSGLHIHPLFGPTDFSDVLATSSFDYTCKLWRPKSVLKASNPNLILNSSSEYGSVTHGSKTNAIMPIHTLDVFEDYVYDVKWSPVHPSVLATADGTGNLSIFDLNEDTQIPMVTETVNEGSALSKIAFNKTGKLIAAGSVNGNTTIYDLGEFGAPKQEDFTKFSRILNTLTAN</sequence>
<keyword evidence="5" id="KW-0175">Coiled coil</keyword>
<dbReference type="GO" id="GO:0005737">
    <property type="term" value="C:cytoplasm"/>
    <property type="evidence" value="ECO:0007669"/>
    <property type="project" value="UniProtKB-SubCell"/>
</dbReference>
<dbReference type="SMART" id="SM00320">
    <property type="entry name" value="WD40"/>
    <property type="match status" value="5"/>
</dbReference>
<feature type="coiled-coil region" evidence="5">
    <location>
        <begin position="1"/>
        <end position="33"/>
    </location>
</feature>
<keyword evidence="8" id="KW-1185">Reference proteome</keyword>
<dbReference type="AlphaFoldDB" id="A0A1R0GNM4"/>
<evidence type="ECO:0000256" key="1">
    <source>
        <dbReference type="ARBA" id="ARBA00004496"/>
    </source>
</evidence>
<dbReference type="GO" id="GO:0045503">
    <property type="term" value="F:dynein light chain binding"/>
    <property type="evidence" value="ECO:0007669"/>
    <property type="project" value="TreeGrafter"/>
</dbReference>
<dbReference type="GO" id="GO:0045504">
    <property type="term" value="F:dynein heavy chain binding"/>
    <property type="evidence" value="ECO:0007669"/>
    <property type="project" value="TreeGrafter"/>
</dbReference>
<protein>
    <submittedName>
        <fullName evidence="7">Cytoplasmic dynein 1 intermediate chain 1</fullName>
    </submittedName>
</protein>
<evidence type="ECO:0000256" key="2">
    <source>
        <dbReference type="ARBA" id="ARBA00022490"/>
    </source>
</evidence>
<dbReference type="GO" id="GO:0005868">
    <property type="term" value="C:cytoplasmic dynein complex"/>
    <property type="evidence" value="ECO:0007669"/>
    <property type="project" value="TreeGrafter"/>
</dbReference>
<dbReference type="Pfam" id="PF00400">
    <property type="entry name" value="WD40"/>
    <property type="match status" value="1"/>
</dbReference>
<comment type="caution">
    <text evidence="7">The sequence shown here is derived from an EMBL/GenBank/DDBJ whole genome shotgun (WGS) entry which is preliminary data.</text>
</comment>
<name>A0A1R0GNM4_9FUNG</name>
<dbReference type="PANTHER" id="PTHR12442">
    <property type="entry name" value="DYNEIN INTERMEDIATE CHAIN"/>
    <property type="match status" value="1"/>
</dbReference>
<dbReference type="InterPro" id="IPR001680">
    <property type="entry name" value="WD40_rpt"/>
</dbReference>
<feature type="region of interest" description="Disordered" evidence="6">
    <location>
        <begin position="65"/>
        <end position="89"/>
    </location>
</feature>
<accession>A0A1R0GNM4</accession>
<dbReference type="SUPFAM" id="SSF50978">
    <property type="entry name" value="WD40 repeat-like"/>
    <property type="match status" value="1"/>
</dbReference>
<dbReference type="InterPro" id="IPR050687">
    <property type="entry name" value="Dynein_IC"/>
</dbReference>
<comment type="subcellular location">
    <subcellularLocation>
        <location evidence="1">Cytoplasm</location>
    </subcellularLocation>
</comment>
<reference evidence="7 8" key="1">
    <citation type="journal article" date="2016" name="Mol. Biol. Evol.">
        <title>Genome-Wide Survey of Gut Fungi (Harpellales) Reveals the First Horizontally Transferred Ubiquitin Gene from a Mosquito Host.</title>
        <authorList>
            <person name="Wang Y."/>
            <person name="White M.M."/>
            <person name="Kvist S."/>
            <person name="Moncalvo J.M."/>
        </authorList>
    </citation>
    <scope>NUCLEOTIDE SEQUENCE [LARGE SCALE GENOMIC DNA]</scope>
    <source>
        <strain evidence="7 8">ALG-7-W6</strain>
    </source>
</reference>
<evidence type="ECO:0000313" key="7">
    <source>
        <dbReference type="EMBL" id="OLY78495.1"/>
    </source>
</evidence>